<evidence type="ECO:0000256" key="2">
    <source>
        <dbReference type="ARBA" id="ARBA00008130"/>
    </source>
</evidence>
<name>A0A0U2XMT3_9BACT</name>
<keyword evidence="8" id="KW-0157">Chromophore</keyword>
<dbReference type="EMBL" id="KT201089">
    <property type="protein sequence ID" value="ALS56155.1"/>
    <property type="molecule type" value="Genomic_DNA"/>
</dbReference>
<dbReference type="SMART" id="SM01021">
    <property type="entry name" value="Bac_rhodopsin"/>
    <property type="match status" value="1"/>
</dbReference>
<evidence type="ECO:0000256" key="3">
    <source>
        <dbReference type="ARBA" id="ARBA00022543"/>
    </source>
</evidence>
<feature type="transmembrane region" description="Helical" evidence="11">
    <location>
        <begin position="98"/>
        <end position="114"/>
    </location>
</feature>
<evidence type="ECO:0000256" key="1">
    <source>
        <dbReference type="ARBA" id="ARBA00004141"/>
    </source>
</evidence>
<evidence type="ECO:0000256" key="8">
    <source>
        <dbReference type="ARBA" id="ARBA00022991"/>
    </source>
</evidence>
<feature type="transmembrane region" description="Helical" evidence="11">
    <location>
        <begin position="6"/>
        <end position="25"/>
    </location>
</feature>
<dbReference type="Pfam" id="PF01036">
    <property type="entry name" value="Bac_rhodopsin"/>
    <property type="match status" value="1"/>
</dbReference>
<comment type="similarity">
    <text evidence="2">Belongs to the archaeal/bacterial/fungal opsin family.</text>
</comment>
<reference evidence="12" key="1">
    <citation type="journal article" date="2016" name="ISME J.">
        <title>Functional metagenomic screen reveals new and diverse microbial rhodopsins.</title>
        <authorList>
            <person name="Pushkarev A."/>
            <person name="Beja O."/>
        </authorList>
    </citation>
    <scope>NUCLEOTIDE SEQUENCE</scope>
</reference>
<dbReference type="InterPro" id="IPR001425">
    <property type="entry name" value="Arc/bac/fun_rhodopsins"/>
</dbReference>
<dbReference type="PANTHER" id="PTHR28286">
    <property type="match status" value="1"/>
</dbReference>
<evidence type="ECO:0000313" key="12">
    <source>
        <dbReference type="EMBL" id="ALS56155.1"/>
    </source>
</evidence>
<organism evidence="12">
    <name type="scientific">uncultured bacterium EIL26B11</name>
    <dbReference type="NCBI Taxonomy" id="1768201"/>
    <lineage>
        <taxon>Bacteria</taxon>
        <taxon>environmental samples</taxon>
    </lineage>
</organism>
<comment type="subcellular location">
    <subcellularLocation>
        <location evidence="1">Membrane</location>
        <topology evidence="1">Multi-pass membrane protein</topology>
    </subcellularLocation>
</comment>
<evidence type="ECO:0000256" key="11">
    <source>
        <dbReference type="SAM" id="Phobius"/>
    </source>
</evidence>
<evidence type="ECO:0000256" key="5">
    <source>
        <dbReference type="ARBA" id="ARBA00022692"/>
    </source>
</evidence>
<protein>
    <submittedName>
        <fullName evidence="12">Actinorhodopsin</fullName>
    </submittedName>
</protein>
<sequence length="219" mass="23920">MAELTYRLFMVATVGMLAGTVFLLASSREVDPKHRRGVYISALVTGIAWYHYNKMTGSWAGGDYDTGLRYVDWILTVPLMFVEVLAVTSSGAEYNEKVRNWGLAATVMIGAGYYGETSSAGSDNYWVGFVVAMVAYAYLMRNLQAEGAGLKAAEADQFEKIKNLILVGWIIYPLGYLAPVAGDFDAIREVLYTIADIINKVGLGVLVLGMARIKSGEKV</sequence>
<evidence type="ECO:0000256" key="9">
    <source>
        <dbReference type="ARBA" id="ARBA00023136"/>
    </source>
</evidence>
<keyword evidence="3" id="KW-0600">Photoreceptor protein</keyword>
<keyword evidence="6" id="KW-0681">Retinal protein</keyword>
<dbReference type="SUPFAM" id="SSF81321">
    <property type="entry name" value="Family A G protein-coupled receptor-like"/>
    <property type="match status" value="1"/>
</dbReference>
<dbReference type="GO" id="GO:0007602">
    <property type="term" value="P:phototransduction"/>
    <property type="evidence" value="ECO:0007669"/>
    <property type="project" value="UniProtKB-KW"/>
</dbReference>
<feature type="transmembrane region" description="Helical" evidence="11">
    <location>
        <begin position="37"/>
        <end position="53"/>
    </location>
</feature>
<evidence type="ECO:0000256" key="10">
    <source>
        <dbReference type="ARBA" id="ARBA00023170"/>
    </source>
</evidence>
<dbReference type="AlphaFoldDB" id="A0A0U2XMT3"/>
<feature type="transmembrane region" description="Helical" evidence="11">
    <location>
        <begin position="164"/>
        <end position="184"/>
    </location>
</feature>
<keyword evidence="7 11" id="KW-1133">Transmembrane helix</keyword>
<accession>A0A0U2XMT3</accession>
<evidence type="ECO:0000256" key="7">
    <source>
        <dbReference type="ARBA" id="ARBA00022989"/>
    </source>
</evidence>
<dbReference type="GO" id="GO:0016020">
    <property type="term" value="C:membrane"/>
    <property type="evidence" value="ECO:0007669"/>
    <property type="project" value="UniProtKB-SubCell"/>
</dbReference>
<keyword evidence="9 11" id="KW-0472">Membrane</keyword>
<feature type="transmembrane region" description="Helical" evidence="11">
    <location>
        <begin position="190"/>
        <end position="211"/>
    </location>
</feature>
<keyword evidence="4" id="KW-0716">Sensory transduction</keyword>
<evidence type="ECO:0000256" key="6">
    <source>
        <dbReference type="ARBA" id="ARBA00022925"/>
    </source>
</evidence>
<feature type="transmembrane region" description="Helical" evidence="11">
    <location>
        <begin position="73"/>
        <end position="91"/>
    </location>
</feature>
<dbReference type="PANTHER" id="PTHR28286:SF2">
    <property type="entry name" value="BACTERIORHODOPSIN _OPSIN, NOPA (EUROFUNG)"/>
    <property type="match status" value="1"/>
</dbReference>
<evidence type="ECO:0000256" key="4">
    <source>
        <dbReference type="ARBA" id="ARBA00022606"/>
    </source>
</evidence>
<dbReference type="Gene3D" id="1.20.1070.10">
    <property type="entry name" value="Rhodopsin 7-helix transmembrane proteins"/>
    <property type="match status" value="1"/>
</dbReference>
<feature type="transmembrane region" description="Helical" evidence="11">
    <location>
        <begin position="126"/>
        <end position="143"/>
    </location>
</feature>
<keyword evidence="5 11" id="KW-0812">Transmembrane</keyword>
<keyword evidence="10" id="KW-0675">Receptor</keyword>
<proteinExistence type="inferred from homology"/>
<dbReference type="GO" id="GO:0009881">
    <property type="term" value="F:photoreceptor activity"/>
    <property type="evidence" value="ECO:0007669"/>
    <property type="project" value="UniProtKB-KW"/>
</dbReference>